<evidence type="ECO:0000313" key="2">
    <source>
        <dbReference type="EMBL" id="KAJ1176854.1"/>
    </source>
</evidence>
<keyword evidence="3" id="KW-1185">Reference proteome</keyword>
<dbReference type="AlphaFoldDB" id="A0AAV7TJX3"/>
<dbReference type="EMBL" id="JANPWB010000006">
    <property type="protein sequence ID" value="KAJ1176854.1"/>
    <property type="molecule type" value="Genomic_DNA"/>
</dbReference>
<feature type="region of interest" description="Disordered" evidence="1">
    <location>
        <begin position="38"/>
        <end position="108"/>
    </location>
</feature>
<comment type="caution">
    <text evidence="2">The sequence shown here is derived from an EMBL/GenBank/DDBJ whole genome shotgun (WGS) entry which is preliminary data.</text>
</comment>
<dbReference type="Proteomes" id="UP001066276">
    <property type="component" value="Chromosome 3_2"/>
</dbReference>
<evidence type="ECO:0000313" key="3">
    <source>
        <dbReference type="Proteomes" id="UP001066276"/>
    </source>
</evidence>
<feature type="compositionally biased region" description="Basic and acidic residues" evidence="1">
    <location>
        <begin position="45"/>
        <end position="56"/>
    </location>
</feature>
<feature type="compositionally biased region" description="Basic and acidic residues" evidence="1">
    <location>
        <begin position="87"/>
        <end position="102"/>
    </location>
</feature>
<organism evidence="2 3">
    <name type="scientific">Pleurodeles waltl</name>
    <name type="common">Iberian ribbed newt</name>
    <dbReference type="NCBI Taxonomy" id="8319"/>
    <lineage>
        <taxon>Eukaryota</taxon>
        <taxon>Metazoa</taxon>
        <taxon>Chordata</taxon>
        <taxon>Craniata</taxon>
        <taxon>Vertebrata</taxon>
        <taxon>Euteleostomi</taxon>
        <taxon>Amphibia</taxon>
        <taxon>Batrachia</taxon>
        <taxon>Caudata</taxon>
        <taxon>Salamandroidea</taxon>
        <taxon>Salamandridae</taxon>
        <taxon>Pleurodelinae</taxon>
        <taxon>Pleurodeles</taxon>
    </lineage>
</organism>
<gene>
    <name evidence="2" type="ORF">NDU88_002121</name>
</gene>
<sequence length="108" mass="11751">MCPTLHSHQESSIATSHPTAPAQVACCTAVDRGASRAFGSGCGRDPWRDKTEKIPIKDASAGVIEIRPDPGASEGEGPSENIKFQKKRDLYVRQQNKEENRTRRGSTS</sequence>
<protein>
    <submittedName>
        <fullName evidence="2">Uncharacterized protein</fullName>
    </submittedName>
</protein>
<accession>A0AAV7TJX3</accession>
<reference evidence="2" key="1">
    <citation type="journal article" date="2022" name="bioRxiv">
        <title>Sequencing and chromosome-scale assembly of the giantPleurodeles waltlgenome.</title>
        <authorList>
            <person name="Brown T."/>
            <person name="Elewa A."/>
            <person name="Iarovenko S."/>
            <person name="Subramanian E."/>
            <person name="Araus A.J."/>
            <person name="Petzold A."/>
            <person name="Susuki M."/>
            <person name="Suzuki K.-i.T."/>
            <person name="Hayashi T."/>
            <person name="Toyoda A."/>
            <person name="Oliveira C."/>
            <person name="Osipova E."/>
            <person name="Leigh N.D."/>
            <person name="Simon A."/>
            <person name="Yun M.H."/>
        </authorList>
    </citation>
    <scope>NUCLEOTIDE SEQUENCE</scope>
    <source>
        <strain evidence="2">20211129_DDA</strain>
        <tissue evidence="2">Liver</tissue>
    </source>
</reference>
<name>A0AAV7TJX3_PLEWA</name>
<evidence type="ECO:0000256" key="1">
    <source>
        <dbReference type="SAM" id="MobiDB-lite"/>
    </source>
</evidence>
<feature type="region of interest" description="Disordered" evidence="1">
    <location>
        <begin position="1"/>
        <end position="21"/>
    </location>
</feature>
<proteinExistence type="predicted"/>